<keyword evidence="2" id="KW-0521">NADP</keyword>
<protein>
    <submittedName>
        <fullName evidence="5">Aldo/keto reductase</fullName>
    </submittedName>
</protein>
<proteinExistence type="inferred from homology"/>
<dbReference type="Proteomes" id="UP000749040">
    <property type="component" value="Unassembled WGS sequence"/>
</dbReference>
<dbReference type="PROSITE" id="PS00798">
    <property type="entry name" value="ALDOKETO_REDUCTASE_1"/>
    <property type="match status" value="1"/>
</dbReference>
<name>A0ABS2TU73_9ACTN</name>
<comment type="caution">
    <text evidence="5">The sequence shown here is derived from an EMBL/GenBank/DDBJ whole genome shotgun (WGS) entry which is preliminary data.</text>
</comment>
<dbReference type="Pfam" id="PF00248">
    <property type="entry name" value="Aldo_ket_red"/>
    <property type="match status" value="1"/>
</dbReference>
<dbReference type="RefSeq" id="WP_205358732.1">
    <property type="nucleotide sequence ID" value="NZ_JADKYB010000010.1"/>
</dbReference>
<dbReference type="InterPro" id="IPR020471">
    <property type="entry name" value="AKR"/>
</dbReference>
<dbReference type="InterPro" id="IPR023210">
    <property type="entry name" value="NADP_OxRdtase_dom"/>
</dbReference>
<evidence type="ECO:0000256" key="1">
    <source>
        <dbReference type="ARBA" id="ARBA00007905"/>
    </source>
</evidence>
<dbReference type="EMBL" id="JADKYB010000010">
    <property type="protein sequence ID" value="MBM9506875.1"/>
    <property type="molecule type" value="Genomic_DNA"/>
</dbReference>
<evidence type="ECO:0000313" key="5">
    <source>
        <dbReference type="EMBL" id="MBM9506875.1"/>
    </source>
</evidence>
<keyword evidence="3" id="KW-0560">Oxidoreductase</keyword>
<comment type="similarity">
    <text evidence="1">Belongs to the aldo/keto reductase family.</text>
</comment>
<evidence type="ECO:0000259" key="4">
    <source>
        <dbReference type="Pfam" id="PF00248"/>
    </source>
</evidence>
<dbReference type="PIRSF" id="PIRSF000097">
    <property type="entry name" value="AKR"/>
    <property type="match status" value="1"/>
</dbReference>
<reference evidence="5 6" key="1">
    <citation type="submission" date="2021-01" db="EMBL/GenBank/DDBJ databases">
        <title>Streptomyces acididurans sp. nov., isolated from a peat swamp forest soil.</title>
        <authorList>
            <person name="Chantavorakit T."/>
            <person name="Duangmal K."/>
        </authorList>
    </citation>
    <scope>NUCLEOTIDE SEQUENCE [LARGE SCALE GENOMIC DNA]</scope>
    <source>
        <strain evidence="5 6">KK5PA1</strain>
    </source>
</reference>
<dbReference type="PRINTS" id="PR00069">
    <property type="entry name" value="ALDKETRDTASE"/>
</dbReference>
<dbReference type="SUPFAM" id="SSF51430">
    <property type="entry name" value="NAD(P)-linked oxidoreductase"/>
    <property type="match status" value="1"/>
</dbReference>
<organism evidence="5 6">
    <name type="scientific">Actinacidiphila acididurans</name>
    <dbReference type="NCBI Taxonomy" id="2784346"/>
    <lineage>
        <taxon>Bacteria</taxon>
        <taxon>Bacillati</taxon>
        <taxon>Actinomycetota</taxon>
        <taxon>Actinomycetes</taxon>
        <taxon>Kitasatosporales</taxon>
        <taxon>Streptomycetaceae</taxon>
        <taxon>Actinacidiphila</taxon>
    </lineage>
</organism>
<sequence length="293" mass="32412">MQHVTLNNGVQMPILGFGVFQIPADKTEQAVSDALAAGYRLVDTAAAYGNEEAVGRAIKASGIPRQDLFVTTKLWVQDAPAQDNTRRALETSLAKLGLDHVDLYLMHQPFGDVYGQWRAMEAANREGLAKAIGVANFYPDRLLDLVLNNEIAPAVDQIETHPFFQRTADHDLMREHGIQHQSWGGFAEGKNDLFTHPVLTEIGKAHGKSAAQVVLRWLIQREIVTIPKSVSPQRMAQNIDVFDFQLTDGQMQQIAGLDTGTMLFFDHHDPEMVDWLTSAASTAEADDTPRALQ</sequence>
<dbReference type="InterPro" id="IPR018170">
    <property type="entry name" value="Aldo/ket_reductase_CS"/>
</dbReference>
<dbReference type="InterPro" id="IPR036812">
    <property type="entry name" value="NAD(P)_OxRdtase_dom_sf"/>
</dbReference>
<dbReference type="PANTHER" id="PTHR43827:SF3">
    <property type="entry name" value="NADP-DEPENDENT OXIDOREDUCTASE DOMAIN-CONTAINING PROTEIN"/>
    <property type="match status" value="1"/>
</dbReference>
<evidence type="ECO:0000313" key="6">
    <source>
        <dbReference type="Proteomes" id="UP000749040"/>
    </source>
</evidence>
<accession>A0ABS2TU73</accession>
<dbReference type="PROSITE" id="PS00063">
    <property type="entry name" value="ALDOKETO_REDUCTASE_3"/>
    <property type="match status" value="1"/>
</dbReference>
<evidence type="ECO:0000256" key="2">
    <source>
        <dbReference type="ARBA" id="ARBA00022857"/>
    </source>
</evidence>
<evidence type="ECO:0000256" key="3">
    <source>
        <dbReference type="ARBA" id="ARBA00023002"/>
    </source>
</evidence>
<feature type="domain" description="NADP-dependent oxidoreductase" evidence="4">
    <location>
        <begin position="21"/>
        <end position="257"/>
    </location>
</feature>
<dbReference type="PANTHER" id="PTHR43827">
    <property type="entry name" value="2,5-DIKETO-D-GLUCONIC ACID REDUCTASE"/>
    <property type="match status" value="1"/>
</dbReference>
<dbReference type="Gene3D" id="3.20.20.100">
    <property type="entry name" value="NADP-dependent oxidoreductase domain"/>
    <property type="match status" value="1"/>
</dbReference>
<dbReference type="CDD" id="cd19133">
    <property type="entry name" value="AKR_AKR5F1"/>
    <property type="match status" value="1"/>
</dbReference>
<keyword evidence="6" id="KW-1185">Reference proteome</keyword>
<gene>
    <name evidence="5" type="ORF">ITX44_20460</name>
</gene>